<dbReference type="PRINTS" id="PR01249">
    <property type="entry name" value="RIBOSOMALL31"/>
</dbReference>
<evidence type="ECO:0000256" key="1">
    <source>
        <dbReference type="ARBA" id="ARBA00022980"/>
    </source>
</evidence>
<dbReference type="HAMAP" id="MF_00502">
    <property type="entry name" value="Ribosomal_bL31_2"/>
    <property type="match status" value="1"/>
</dbReference>
<dbReference type="AlphaFoldDB" id="A0A220UD94"/>
<dbReference type="GO" id="GO:1990904">
    <property type="term" value="C:ribonucleoprotein complex"/>
    <property type="evidence" value="ECO:0007669"/>
    <property type="project" value="UniProtKB-KW"/>
</dbReference>
<dbReference type="EMBL" id="CP022316">
    <property type="protein sequence ID" value="ASK66107.1"/>
    <property type="molecule type" value="Genomic_DNA"/>
</dbReference>
<dbReference type="GO" id="GO:0003735">
    <property type="term" value="F:structural constituent of ribosome"/>
    <property type="evidence" value="ECO:0007669"/>
    <property type="project" value="InterPro"/>
</dbReference>
<dbReference type="Pfam" id="PF01197">
    <property type="entry name" value="Ribosomal_L31"/>
    <property type="match status" value="1"/>
</dbReference>
<evidence type="ECO:0000313" key="4">
    <source>
        <dbReference type="EMBL" id="ASK66107.1"/>
    </source>
</evidence>
<evidence type="ECO:0000313" key="5">
    <source>
        <dbReference type="Proteomes" id="UP000198398"/>
    </source>
</evidence>
<keyword evidence="2 3" id="KW-0687">Ribonucleoprotein</keyword>
<dbReference type="PROSITE" id="PS01143">
    <property type="entry name" value="RIBOSOMAL_L31"/>
    <property type="match status" value="1"/>
</dbReference>
<gene>
    <name evidence="3" type="primary">rpmE2</name>
    <name evidence="4" type="ORF">CFK39_10095</name>
</gene>
<dbReference type="Proteomes" id="UP000198398">
    <property type="component" value="Chromosome"/>
</dbReference>
<dbReference type="InterPro" id="IPR042105">
    <property type="entry name" value="Ribosomal_bL31_sf"/>
</dbReference>
<dbReference type="Gene3D" id="4.10.830.30">
    <property type="entry name" value="Ribosomal protein L31"/>
    <property type="match status" value="1"/>
</dbReference>
<dbReference type="SUPFAM" id="SSF143800">
    <property type="entry name" value="L28p-like"/>
    <property type="match status" value="1"/>
</dbReference>
<comment type="subunit">
    <text evidence="3">Part of the 50S ribosomal subunit.</text>
</comment>
<organism evidence="4 5">
    <name type="scientific">Brachybacterium avium</name>
    <dbReference type="NCBI Taxonomy" id="2017485"/>
    <lineage>
        <taxon>Bacteria</taxon>
        <taxon>Bacillati</taxon>
        <taxon>Actinomycetota</taxon>
        <taxon>Actinomycetes</taxon>
        <taxon>Micrococcales</taxon>
        <taxon>Dermabacteraceae</taxon>
        <taxon>Brachybacterium</taxon>
    </lineage>
</organism>
<dbReference type="InterPro" id="IPR002150">
    <property type="entry name" value="Ribosomal_bL31"/>
</dbReference>
<name>A0A220UD94_9MICO</name>
<keyword evidence="1 3" id="KW-0689">Ribosomal protein</keyword>
<keyword evidence="5" id="KW-1185">Reference proteome</keyword>
<dbReference type="PANTHER" id="PTHR33280">
    <property type="entry name" value="50S RIBOSOMAL PROTEIN L31, CHLOROPLASTIC"/>
    <property type="match status" value="1"/>
</dbReference>
<reference evidence="5" key="1">
    <citation type="submission" date="2017-07" db="EMBL/GenBank/DDBJ databases">
        <title>Brachybacterium sp. VR2415.</title>
        <authorList>
            <person name="Tak E.J."/>
            <person name="Bae J.-W."/>
        </authorList>
    </citation>
    <scope>NUCLEOTIDE SEQUENCE [LARGE SCALE GENOMIC DNA]</scope>
    <source>
        <strain evidence="5">VR2415</strain>
    </source>
</reference>
<proteinExistence type="inferred from homology"/>
<dbReference type="GO" id="GO:0005840">
    <property type="term" value="C:ribosome"/>
    <property type="evidence" value="ECO:0007669"/>
    <property type="project" value="UniProtKB-KW"/>
</dbReference>
<dbReference type="InterPro" id="IPR034704">
    <property type="entry name" value="Ribosomal_bL28/bL31-like_sf"/>
</dbReference>
<accession>A0A220UD94</accession>
<dbReference type="KEGG" id="brv:CFK39_10095"/>
<evidence type="ECO:0000256" key="3">
    <source>
        <dbReference type="HAMAP-Rule" id="MF_00502"/>
    </source>
</evidence>
<evidence type="ECO:0000256" key="2">
    <source>
        <dbReference type="ARBA" id="ARBA00023274"/>
    </source>
</evidence>
<dbReference type="GO" id="GO:0006412">
    <property type="term" value="P:translation"/>
    <property type="evidence" value="ECO:0007669"/>
    <property type="project" value="UniProtKB-UniRule"/>
</dbReference>
<dbReference type="NCBIfam" id="NF002462">
    <property type="entry name" value="PRK01678.1"/>
    <property type="match status" value="1"/>
</dbReference>
<dbReference type="PANTHER" id="PTHR33280:SF1">
    <property type="entry name" value="LARGE RIBOSOMAL SUBUNIT PROTEIN BL31C"/>
    <property type="match status" value="1"/>
</dbReference>
<dbReference type="OrthoDB" id="9803251at2"/>
<dbReference type="RefSeq" id="WP_089065348.1">
    <property type="nucleotide sequence ID" value="NZ_CP022316.1"/>
</dbReference>
<sequence length="90" mass="10314">MQKNIHPDYRPVIFRDRSAGTAFLTNSTRSSERTVTWEDGYEYPVIDVEVSAASHPFWTGRSGVVDTAGRVERFRRRYADKIVTPHRATA</sequence>
<dbReference type="InterPro" id="IPR027493">
    <property type="entry name" value="Ribosomal_bL31_B"/>
</dbReference>
<protein>
    <recommendedName>
        <fullName evidence="3">Large ribosomal subunit protein bL31B</fullName>
    </recommendedName>
</protein>
<comment type="similarity">
    <text evidence="3">Belongs to the bacterial ribosomal protein bL31 family. Type B subfamily.</text>
</comment>
<dbReference type="NCBIfam" id="TIGR00105">
    <property type="entry name" value="L31"/>
    <property type="match status" value="1"/>
</dbReference>